<feature type="compositionally biased region" description="Acidic residues" evidence="1">
    <location>
        <begin position="22"/>
        <end position="39"/>
    </location>
</feature>
<name>A0A1D2N2R3_ORCCI</name>
<evidence type="ECO:0000313" key="3">
    <source>
        <dbReference type="Proteomes" id="UP000094527"/>
    </source>
</evidence>
<proteinExistence type="predicted"/>
<dbReference type="AlphaFoldDB" id="A0A1D2N2R3"/>
<reference evidence="2 3" key="1">
    <citation type="journal article" date="2016" name="Genome Biol. Evol.">
        <title>Gene Family Evolution Reflects Adaptation to Soil Environmental Stressors in the Genome of the Collembolan Orchesella cincta.</title>
        <authorList>
            <person name="Faddeeva-Vakhrusheva A."/>
            <person name="Derks M.F."/>
            <person name="Anvar S.Y."/>
            <person name="Agamennone V."/>
            <person name="Suring W."/>
            <person name="Smit S."/>
            <person name="van Straalen N.M."/>
            <person name="Roelofs D."/>
        </authorList>
    </citation>
    <scope>NUCLEOTIDE SEQUENCE [LARGE SCALE GENOMIC DNA]</scope>
    <source>
        <tissue evidence="2">Mixed pool</tissue>
    </source>
</reference>
<protein>
    <submittedName>
        <fullName evidence="2">Uncharacterized protein</fullName>
    </submittedName>
</protein>
<feature type="region of interest" description="Disordered" evidence="1">
    <location>
        <begin position="151"/>
        <end position="192"/>
    </location>
</feature>
<evidence type="ECO:0000313" key="2">
    <source>
        <dbReference type="EMBL" id="ODM99573.1"/>
    </source>
</evidence>
<feature type="compositionally biased region" description="Low complexity" evidence="1">
    <location>
        <begin position="435"/>
        <end position="447"/>
    </location>
</feature>
<feature type="compositionally biased region" description="Basic and acidic residues" evidence="1">
    <location>
        <begin position="7"/>
        <end position="21"/>
    </location>
</feature>
<evidence type="ECO:0000256" key="1">
    <source>
        <dbReference type="SAM" id="MobiDB-lite"/>
    </source>
</evidence>
<dbReference type="EMBL" id="LJIJ01000270">
    <property type="protein sequence ID" value="ODM99573.1"/>
    <property type="molecule type" value="Genomic_DNA"/>
</dbReference>
<gene>
    <name evidence="2" type="ORF">Ocin01_07106</name>
</gene>
<feature type="compositionally biased region" description="Basic residues" evidence="1">
    <location>
        <begin position="380"/>
        <end position="389"/>
    </location>
</feature>
<feature type="compositionally biased region" description="Basic residues" evidence="1">
    <location>
        <begin position="49"/>
        <end position="76"/>
    </location>
</feature>
<sequence length="447" mass="50765">MDNILRNVKEEVASGQVHDDAGSDSEEDEEYEDDDDEEEERKRSTIQKIQRRHIQVSPKKPPKKAKKQPTKKVKKATFRDLIPENSREFTKMYLQERAHVDRLRDDGFNNEDAETTNWWRYEEEKDPSLEDLVDNSGSKLDSQSQEAYYTYGSKRKPVPPSAPIKPDDIPEPKFPFKPTSLSTPVAPPLPKPPRAPVVAVPAQTSYDNSGGSTVGNFFRSMLGFGQASSFKKDPFFEGFKRSMPDGTPTIVTVDKTREILTTAIEIGETLRSPNQCNSLFNGCKYQYIELLHLIDDIRRSLSSKGKNDFITAEAITRFSNNFCLFPLHQEFFHGIEEYTKGTQNEGSYGYKTSLSQTSQAETLSQDYKAAASSVAAKTPTGKRKKKKNNSYRNGKMSSMSRESIEIGSDEPTMYGSGQQNYDGYHQKYGHHHHNQPSSQNNFQQNYQ</sequence>
<comment type="caution">
    <text evidence="2">The sequence shown here is derived from an EMBL/GenBank/DDBJ whole genome shotgun (WGS) entry which is preliminary data.</text>
</comment>
<keyword evidence="3" id="KW-1185">Reference proteome</keyword>
<dbReference type="OrthoDB" id="10676446at2759"/>
<accession>A0A1D2N2R3</accession>
<feature type="region of interest" description="Disordered" evidence="1">
    <location>
        <begin position="1"/>
        <end position="79"/>
    </location>
</feature>
<dbReference type="Proteomes" id="UP000094527">
    <property type="component" value="Unassembled WGS sequence"/>
</dbReference>
<organism evidence="2 3">
    <name type="scientific">Orchesella cincta</name>
    <name type="common">Springtail</name>
    <name type="synonym">Podura cincta</name>
    <dbReference type="NCBI Taxonomy" id="48709"/>
    <lineage>
        <taxon>Eukaryota</taxon>
        <taxon>Metazoa</taxon>
        <taxon>Ecdysozoa</taxon>
        <taxon>Arthropoda</taxon>
        <taxon>Hexapoda</taxon>
        <taxon>Collembola</taxon>
        <taxon>Entomobryomorpha</taxon>
        <taxon>Entomobryoidea</taxon>
        <taxon>Orchesellidae</taxon>
        <taxon>Orchesellinae</taxon>
        <taxon>Orchesella</taxon>
    </lineage>
</organism>
<feature type="region of interest" description="Disordered" evidence="1">
    <location>
        <begin position="372"/>
        <end position="447"/>
    </location>
</feature>